<keyword evidence="2" id="KW-0479">Metal-binding</keyword>
<dbReference type="PANTHER" id="PTHR42978:SF6">
    <property type="entry name" value="QUORUM-QUENCHING LACTONASE YTNP-RELATED"/>
    <property type="match status" value="1"/>
</dbReference>
<protein>
    <submittedName>
        <fullName evidence="6">Beta-lactamase domain protein</fullName>
    </submittedName>
</protein>
<dbReference type="InterPro" id="IPR001279">
    <property type="entry name" value="Metallo-B-lactamas"/>
</dbReference>
<name>D1C6V0_SPHTD</name>
<keyword evidence="7" id="KW-1185">Reference proteome</keyword>
<dbReference type="InParanoid" id="D1C6V0"/>
<dbReference type="GO" id="GO:0046872">
    <property type="term" value="F:metal ion binding"/>
    <property type="evidence" value="ECO:0007669"/>
    <property type="project" value="UniProtKB-KW"/>
</dbReference>
<reference evidence="6 7" key="2">
    <citation type="journal article" date="2010" name="Stand. Genomic Sci.">
        <title>Complete genome sequence of Desulfohalobium retbaense type strain (HR(100)).</title>
        <authorList>
            <person name="Spring S."/>
            <person name="Nolan M."/>
            <person name="Lapidus A."/>
            <person name="Glavina Del Rio T."/>
            <person name="Copeland A."/>
            <person name="Tice H."/>
            <person name="Cheng J.F."/>
            <person name="Lucas S."/>
            <person name="Land M."/>
            <person name="Chen F."/>
            <person name="Bruce D."/>
            <person name="Goodwin L."/>
            <person name="Pitluck S."/>
            <person name="Ivanova N."/>
            <person name="Mavromatis K."/>
            <person name="Mikhailova N."/>
            <person name="Pati A."/>
            <person name="Chen A."/>
            <person name="Palaniappan K."/>
            <person name="Hauser L."/>
            <person name="Chang Y.J."/>
            <person name="Jeffries C.D."/>
            <person name="Munk C."/>
            <person name="Kiss H."/>
            <person name="Chain P."/>
            <person name="Han C."/>
            <person name="Brettin T."/>
            <person name="Detter J.C."/>
            <person name="Schuler E."/>
            <person name="Goker M."/>
            <person name="Rohde M."/>
            <person name="Bristow J."/>
            <person name="Eisen J.A."/>
            <person name="Markowitz V."/>
            <person name="Hugenholtz P."/>
            <person name="Kyrpides N.C."/>
            <person name="Klenk H.P."/>
        </authorList>
    </citation>
    <scope>NUCLEOTIDE SEQUENCE [LARGE SCALE GENOMIC DNA]</scope>
    <source>
        <strain evidence="7">ATCC 49802 / DSM 20745 / S 6022</strain>
    </source>
</reference>
<feature type="domain" description="Metallo-beta-lactamase" evidence="5">
    <location>
        <begin position="55"/>
        <end position="265"/>
    </location>
</feature>
<accession>D1C6V0</accession>
<dbReference type="STRING" id="479434.Sthe_0272"/>
<evidence type="ECO:0000256" key="3">
    <source>
        <dbReference type="ARBA" id="ARBA00022801"/>
    </source>
</evidence>
<dbReference type="PANTHER" id="PTHR42978">
    <property type="entry name" value="QUORUM-QUENCHING LACTONASE YTNP-RELATED-RELATED"/>
    <property type="match status" value="1"/>
</dbReference>
<proteinExistence type="inferred from homology"/>
<dbReference type="EMBL" id="CP001823">
    <property type="protein sequence ID" value="ACZ37711.1"/>
    <property type="molecule type" value="Genomic_DNA"/>
</dbReference>
<dbReference type="HOGENOM" id="CLU_056519_0_0_0"/>
<dbReference type="SMART" id="SM00849">
    <property type="entry name" value="Lactamase_B"/>
    <property type="match status" value="1"/>
</dbReference>
<dbReference type="AlphaFoldDB" id="D1C6V0"/>
<dbReference type="GO" id="GO:0016787">
    <property type="term" value="F:hydrolase activity"/>
    <property type="evidence" value="ECO:0007669"/>
    <property type="project" value="UniProtKB-KW"/>
</dbReference>
<evidence type="ECO:0000256" key="2">
    <source>
        <dbReference type="ARBA" id="ARBA00022723"/>
    </source>
</evidence>
<evidence type="ECO:0000313" key="7">
    <source>
        <dbReference type="Proteomes" id="UP000002027"/>
    </source>
</evidence>
<evidence type="ECO:0000313" key="6">
    <source>
        <dbReference type="EMBL" id="ACZ37711.1"/>
    </source>
</evidence>
<evidence type="ECO:0000256" key="1">
    <source>
        <dbReference type="ARBA" id="ARBA00007749"/>
    </source>
</evidence>
<comment type="similarity">
    <text evidence="1">Belongs to the metallo-beta-lactamase superfamily.</text>
</comment>
<dbReference type="Pfam" id="PF00753">
    <property type="entry name" value="Lactamase_B"/>
    <property type="match status" value="1"/>
</dbReference>
<dbReference type="CDD" id="cd07720">
    <property type="entry name" value="OPHC2-like_MBL-fold"/>
    <property type="match status" value="1"/>
</dbReference>
<reference evidence="7" key="1">
    <citation type="submission" date="2009-11" db="EMBL/GenBank/DDBJ databases">
        <title>The complete chromosome 1 of Sphaerobacter thermophilus DSM 20745.</title>
        <authorList>
            <person name="Lucas S."/>
            <person name="Copeland A."/>
            <person name="Lapidus A."/>
            <person name="Glavina del Rio T."/>
            <person name="Dalin E."/>
            <person name="Tice H."/>
            <person name="Bruce D."/>
            <person name="Goodwin L."/>
            <person name="Pitluck S."/>
            <person name="Kyrpides N."/>
            <person name="Mavromatis K."/>
            <person name="Ivanova N."/>
            <person name="Mikhailova N."/>
            <person name="LaButti K.M."/>
            <person name="Clum A."/>
            <person name="Sun H.I."/>
            <person name="Brettin T."/>
            <person name="Detter J.C."/>
            <person name="Han C."/>
            <person name="Larimer F."/>
            <person name="Land M."/>
            <person name="Hauser L."/>
            <person name="Markowitz V."/>
            <person name="Cheng J.F."/>
            <person name="Hugenholtz P."/>
            <person name="Woyke T."/>
            <person name="Wu D."/>
            <person name="Steenblock K."/>
            <person name="Schneider S."/>
            <person name="Pukall R."/>
            <person name="Goeker M."/>
            <person name="Klenk H.P."/>
            <person name="Eisen J.A."/>
        </authorList>
    </citation>
    <scope>NUCLEOTIDE SEQUENCE [LARGE SCALE GENOMIC DNA]</scope>
    <source>
        <strain evidence="7">ATCC 49802 / DSM 20745 / S 6022</strain>
    </source>
</reference>
<dbReference type="SUPFAM" id="SSF56281">
    <property type="entry name" value="Metallo-hydrolase/oxidoreductase"/>
    <property type="match status" value="1"/>
</dbReference>
<keyword evidence="3" id="KW-0378">Hydrolase</keyword>
<sequence length="288" mass="31177">MSAAIHRFSVGSITCTLISDGGAAFPAASVFAGAPEEERERELAERGIPADVPSNMNCLLIETGGQRILVDTGMGPFAPTTGKLQESLRAAGYEPRDIDTVIITHAHPDHIGGNVDAEGRPAFPAARYVMWEDEWRFWTDETVLNRLAAGSIYGLGQLEAVMADFARRHLQPIAGQLDLINRPGEIAPGVEAIPAPGHTLHHMALAISSGNERVLLPMDVALNPLHLERPSWGAALDQDRALAEATRRRFFAEAAADDALLFVYHFPFPGLGRVTPHGEGWRWEPATA</sequence>
<dbReference type="FunCoup" id="D1C6V0">
    <property type="interactions" value="4"/>
</dbReference>
<dbReference type="Proteomes" id="UP000002027">
    <property type="component" value="Chromosome 1"/>
</dbReference>
<keyword evidence="4" id="KW-0862">Zinc</keyword>
<dbReference type="Gene3D" id="3.60.15.10">
    <property type="entry name" value="Ribonuclease Z/Hydroxyacylglutathione hydrolase-like"/>
    <property type="match status" value="1"/>
</dbReference>
<dbReference type="RefSeq" id="WP_012870759.1">
    <property type="nucleotide sequence ID" value="NC_013523.1"/>
</dbReference>
<evidence type="ECO:0000259" key="5">
    <source>
        <dbReference type="SMART" id="SM00849"/>
    </source>
</evidence>
<dbReference type="KEGG" id="sti:Sthe_0272"/>
<dbReference type="InterPro" id="IPR036866">
    <property type="entry name" value="RibonucZ/Hydroxyglut_hydro"/>
</dbReference>
<organism evidence="6 7">
    <name type="scientific">Sphaerobacter thermophilus (strain ATCC 49802 / DSM 20745 / KCCM 41009 / NCIMB 13125 / S 6022)</name>
    <dbReference type="NCBI Taxonomy" id="479434"/>
    <lineage>
        <taxon>Bacteria</taxon>
        <taxon>Pseudomonadati</taxon>
        <taxon>Thermomicrobiota</taxon>
        <taxon>Thermomicrobia</taxon>
        <taxon>Sphaerobacterales</taxon>
        <taxon>Sphaerobacterineae</taxon>
        <taxon>Sphaerobacteraceae</taxon>
        <taxon>Sphaerobacter</taxon>
    </lineage>
</organism>
<dbReference type="InterPro" id="IPR051013">
    <property type="entry name" value="MBL_superfamily_lactonases"/>
</dbReference>
<evidence type="ECO:0000256" key="4">
    <source>
        <dbReference type="ARBA" id="ARBA00022833"/>
    </source>
</evidence>
<dbReference type="eggNOG" id="COG0491">
    <property type="taxonomic scope" value="Bacteria"/>
</dbReference>
<gene>
    <name evidence="6" type="ordered locus">Sthe_0272</name>
</gene>